<evidence type="ECO:0000256" key="1">
    <source>
        <dbReference type="SAM" id="MobiDB-lite"/>
    </source>
</evidence>
<feature type="compositionally biased region" description="Polar residues" evidence="1">
    <location>
        <begin position="1"/>
        <end position="10"/>
    </location>
</feature>
<organism evidence="3 4">
    <name type="scientific">Candidatus Neomicrothrix parvicella RN1</name>
    <dbReference type="NCBI Taxonomy" id="1229780"/>
    <lineage>
        <taxon>Bacteria</taxon>
        <taxon>Bacillati</taxon>
        <taxon>Actinomycetota</taxon>
        <taxon>Acidimicrobiia</taxon>
        <taxon>Acidimicrobiales</taxon>
        <taxon>Microthrixaceae</taxon>
        <taxon>Candidatus Neomicrothrix</taxon>
    </lineage>
</organism>
<keyword evidence="2" id="KW-0472">Membrane</keyword>
<feature type="compositionally biased region" description="Low complexity" evidence="1">
    <location>
        <begin position="134"/>
        <end position="145"/>
    </location>
</feature>
<feature type="compositionally biased region" description="Low complexity" evidence="1">
    <location>
        <begin position="89"/>
        <end position="109"/>
    </location>
</feature>
<dbReference type="AlphaFoldDB" id="R4Z0L6"/>
<feature type="transmembrane region" description="Helical" evidence="2">
    <location>
        <begin position="51"/>
        <end position="73"/>
    </location>
</feature>
<gene>
    <name evidence="3" type="ORF">BN381_100059</name>
</gene>
<evidence type="ECO:0000313" key="3">
    <source>
        <dbReference type="EMBL" id="CCM62172.1"/>
    </source>
</evidence>
<sequence length="284" mass="28948">MSDEGTTGSGQIPGWWTPDQAGGIPAESNVDAATRMPNSASPSPGEPKKRWSLVLLTAISLVVLTAGGTIIALKLGSDEPGTTSTNQEAATPTTKRTATTESSGSSEAAGLDDGDDDPGVSLPDRTPDADPTTDDGSTSGGSTSPGTGGAYTLGPLTFDVPSGFTATMVAERRDDGALRSEFAGPGGQEVIVEVNVDKPSDGVATAHELAATYRDQGRLVREPYADEVGGITTGVLAIRGTADDYRSDHFLELGNNGMAVMGVDLASFDSADSLAKSVVQTLQI</sequence>
<evidence type="ECO:0000313" key="4">
    <source>
        <dbReference type="Proteomes" id="UP000018291"/>
    </source>
</evidence>
<feature type="region of interest" description="Disordered" evidence="1">
    <location>
        <begin position="75"/>
        <end position="154"/>
    </location>
</feature>
<name>R4Z0L6_9ACTN</name>
<proteinExistence type="predicted"/>
<dbReference type="HOGENOM" id="CLU_978920_0_0_11"/>
<dbReference type="Proteomes" id="UP000018291">
    <property type="component" value="Unassembled WGS sequence"/>
</dbReference>
<dbReference type="STRING" id="1229780.BN381_100059"/>
<comment type="caution">
    <text evidence="3">The sequence shown here is derived from an EMBL/GenBank/DDBJ whole genome shotgun (WGS) entry which is preliminary data.</text>
</comment>
<keyword evidence="2" id="KW-1133">Transmembrane helix</keyword>
<dbReference type="EMBL" id="CANL01000002">
    <property type="protein sequence ID" value="CCM62172.1"/>
    <property type="molecule type" value="Genomic_DNA"/>
</dbReference>
<protein>
    <submittedName>
        <fullName evidence="3">Uncharacterized protein</fullName>
    </submittedName>
</protein>
<evidence type="ECO:0000256" key="2">
    <source>
        <dbReference type="SAM" id="Phobius"/>
    </source>
</evidence>
<reference evidence="3 4" key="1">
    <citation type="journal article" date="2013" name="ISME J.">
        <title>Metabolic model for the filamentous 'Candidatus Microthrix parvicella' based on genomic and metagenomic analyses.</title>
        <authorList>
            <person name="Jon McIlroy S."/>
            <person name="Kristiansen R."/>
            <person name="Albertsen M."/>
            <person name="Michael Karst S."/>
            <person name="Rossetti S."/>
            <person name="Lund Nielsen J."/>
            <person name="Tandoi V."/>
            <person name="James Seviour R."/>
            <person name="Nielsen P.H."/>
        </authorList>
    </citation>
    <scope>NUCLEOTIDE SEQUENCE [LARGE SCALE GENOMIC DNA]</scope>
    <source>
        <strain evidence="3 4">RN1</strain>
    </source>
</reference>
<keyword evidence="2" id="KW-0812">Transmembrane</keyword>
<dbReference type="RefSeq" id="WP_012223347.1">
    <property type="nucleotide sequence ID" value="NZ_HG422565.1"/>
</dbReference>
<accession>R4Z0L6</accession>
<feature type="region of interest" description="Disordered" evidence="1">
    <location>
        <begin position="1"/>
        <end position="48"/>
    </location>
</feature>
<keyword evidence="4" id="KW-1185">Reference proteome</keyword>